<reference evidence="1" key="2">
    <citation type="journal article" date="2015" name="Data Brief">
        <title>Shoot transcriptome of the giant reed, Arundo donax.</title>
        <authorList>
            <person name="Barrero R.A."/>
            <person name="Guerrero F.D."/>
            <person name="Moolhuijzen P."/>
            <person name="Goolsby J.A."/>
            <person name="Tidwell J."/>
            <person name="Bellgard S.E."/>
            <person name="Bellgard M.I."/>
        </authorList>
    </citation>
    <scope>NUCLEOTIDE SEQUENCE</scope>
    <source>
        <tissue evidence="1">Shoot tissue taken approximately 20 cm above the soil surface</tissue>
    </source>
</reference>
<organism evidence="1">
    <name type="scientific">Arundo donax</name>
    <name type="common">Giant reed</name>
    <name type="synonym">Donax arundinaceus</name>
    <dbReference type="NCBI Taxonomy" id="35708"/>
    <lineage>
        <taxon>Eukaryota</taxon>
        <taxon>Viridiplantae</taxon>
        <taxon>Streptophyta</taxon>
        <taxon>Embryophyta</taxon>
        <taxon>Tracheophyta</taxon>
        <taxon>Spermatophyta</taxon>
        <taxon>Magnoliopsida</taxon>
        <taxon>Liliopsida</taxon>
        <taxon>Poales</taxon>
        <taxon>Poaceae</taxon>
        <taxon>PACMAD clade</taxon>
        <taxon>Arundinoideae</taxon>
        <taxon>Arundineae</taxon>
        <taxon>Arundo</taxon>
    </lineage>
</organism>
<reference evidence="1" key="1">
    <citation type="submission" date="2014-09" db="EMBL/GenBank/DDBJ databases">
        <authorList>
            <person name="Magalhaes I.L.F."/>
            <person name="Oliveira U."/>
            <person name="Santos F.R."/>
            <person name="Vidigal T.H.D.A."/>
            <person name="Brescovit A.D."/>
            <person name="Santos A.J."/>
        </authorList>
    </citation>
    <scope>NUCLEOTIDE SEQUENCE</scope>
    <source>
        <tissue evidence="1">Shoot tissue taken approximately 20 cm above the soil surface</tissue>
    </source>
</reference>
<accession>A0A0A9BH92</accession>
<name>A0A0A9BH92_ARUDO</name>
<sequence length="11" mass="1246">MTRVVTWVASP</sequence>
<protein>
    <submittedName>
        <fullName evidence="1">Uncharacterized protein</fullName>
    </submittedName>
</protein>
<proteinExistence type="predicted"/>
<dbReference type="EMBL" id="GBRH01239263">
    <property type="protein sequence ID" value="JAD58632.1"/>
    <property type="molecule type" value="Transcribed_RNA"/>
</dbReference>
<evidence type="ECO:0000313" key="1">
    <source>
        <dbReference type="EMBL" id="JAD58632.1"/>
    </source>
</evidence>